<dbReference type="SUPFAM" id="SSF144091">
    <property type="entry name" value="Rhomboid-like"/>
    <property type="match status" value="1"/>
</dbReference>
<evidence type="ECO:0000313" key="7">
    <source>
        <dbReference type="EMBL" id="SMX53580.1"/>
    </source>
</evidence>
<dbReference type="FunFam" id="1.20.1540.10:FF:000027">
    <property type="entry name" value="Rhomboid family intramembrane serine protease"/>
    <property type="match status" value="1"/>
</dbReference>
<dbReference type="PANTHER" id="PTHR43731">
    <property type="entry name" value="RHOMBOID PROTEASE"/>
    <property type="match status" value="1"/>
</dbReference>
<feature type="transmembrane region" description="Helical" evidence="5">
    <location>
        <begin position="66"/>
        <end position="88"/>
    </location>
</feature>
<evidence type="ECO:0000256" key="5">
    <source>
        <dbReference type="SAM" id="Phobius"/>
    </source>
</evidence>
<evidence type="ECO:0000313" key="8">
    <source>
        <dbReference type="Proteomes" id="UP000195514"/>
    </source>
</evidence>
<sequence length="227" mass="25238">MIPIRDEIKARRVPVVNTLLIIVNVIVFCLQWLLASEQSEAILYQFAFVPYNFLMAPIKFSNLRNIFTAMFMHAGLLHLGGNMLYLWIFGDNVEDAWGHLGYLMFYLVGGVTATLVHTITNPLSVVPTVGASGAIAAVLGAYLVLYPHSRVLTFIPLGYFMTLRAVPAIIVLGMWFILQFFSGVLSLGGPDVGGVAFWAHIGGFVTGVLLAILFKKRRHQTPQQQRW</sequence>
<evidence type="ECO:0000256" key="3">
    <source>
        <dbReference type="ARBA" id="ARBA00022989"/>
    </source>
</evidence>
<dbReference type="OrthoDB" id="9813074at2"/>
<dbReference type="InterPro" id="IPR050925">
    <property type="entry name" value="Rhomboid_protease_S54"/>
</dbReference>
<proteinExistence type="predicted"/>
<keyword evidence="2 5" id="KW-0812">Transmembrane</keyword>
<dbReference type="GO" id="GO:0004252">
    <property type="term" value="F:serine-type endopeptidase activity"/>
    <property type="evidence" value="ECO:0007669"/>
    <property type="project" value="InterPro"/>
</dbReference>
<dbReference type="EMBL" id="LT859958">
    <property type="protein sequence ID" value="SMX53580.1"/>
    <property type="molecule type" value="Genomic_DNA"/>
</dbReference>
<dbReference type="InterPro" id="IPR022764">
    <property type="entry name" value="Peptidase_S54_rhomboid_dom"/>
</dbReference>
<evidence type="ECO:0000256" key="1">
    <source>
        <dbReference type="ARBA" id="ARBA00004141"/>
    </source>
</evidence>
<dbReference type="Proteomes" id="UP000195514">
    <property type="component" value="Chromosome I"/>
</dbReference>
<dbReference type="RefSeq" id="WP_087861506.1">
    <property type="nucleotide sequence ID" value="NZ_LT859958.1"/>
</dbReference>
<gene>
    <name evidence="7" type="ORF">CFX1CAM_0514</name>
</gene>
<dbReference type="GO" id="GO:0016020">
    <property type="term" value="C:membrane"/>
    <property type="evidence" value="ECO:0007669"/>
    <property type="project" value="UniProtKB-SubCell"/>
</dbReference>
<dbReference type="Gene3D" id="1.20.1540.10">
    <property type="entry name" value="Rhomboid-like"/>
    <property type="match status" value="1"/>
</dbReference>
<keyword evidence="8" id="KW-1185">Reference proteome</keyword>
<evidence type="ECO:0000259" key="6">
    <source>
        <dbReference type="Pfam" id="PF01694"/>
    </source>
</evidence>
<protein>
    <submittedName>
        <fullName evidence="7">Rhomboid family protein</fullName>
    </submittedName>
</protein>
<feature type="transmembrane region" description="Helical" evidence="5">
    <location>
        <begin position="157"/>
        <end position="177"/>
    </location>
</feature>
<dbReference type="Pfam" id="PF01694">
    <property type="entry name" value="Rhomboid"/>
    <property type="match status" value="1"/>
</dbReference>
<dbReference type="InterPro" id="IPR035952">
    <property type="entry name" value="Rhomboid-like_sf"/>
</dbReference>
<evidence type="ECO:0000256" key="2">
    <source>
        <dbReference type="ARBA" id="ARBA00022692"/>
    </source>
</evidence>
<reference evidence="8" key="1">
    <citation type="submission" date="2017-05" db="EMBL/GenBank/DDBJ databases">
        <authorList>
            <person name="Kirkegaard R."/>
            <person name="Mcilroy J S."/>
        </authorList>
    </citation>
    <scope>NUCLEOTIDE SEQUENCE [LARGE SCALE GENOMIC DNA]</scope>
</reference>
<feature type="transmembrane region" description="Helical" evidence="5">
    <location>
        <begin position="197"/>
        <end position="214"/>
    </location>
</feature>
<keyword evidence="3 5" id="KW-1133">Transmembrane helix</keyword>
<dbReference type="AlphaFoldDB" id="A0A1Y6K6C3"/>
<feature type="transmembrane region" description="Helical" evidence="5">
    <location>
        <begin position="125"/>
        <end position="145"/>
    </location>
</feature>
<dbReference type="KEGG" id="abat:CFX1CAM_0514"/>
<feature type="domain" description="Peptidase S54 rhomboid" evidence="6">
    <location>
        <begin position="64"/>
        <end position="215"/>
    </location>
</feature>
<keyword evidence="4 5" id="KW-0472">Membrane</keyword>
<feature type="transmembrane region" description="Helical" evidence="5">
    <location>
        <begin position="15"/>
        <end position="34"/>
    </location>
</feature>
<name>A0A1Y6K6C3_9CHLR</name>
<organism evidence="7 8">
    <name type="scientific">Candidatus Brevifilum fermentans</name>
    <dbReference type="NCBI Taxonomy" id="1986204"/>
    <lineage>
        <taxon>Bacteria</taxon>
        <taxon>Bacillati</taxon>
        <taxon>Chloroflexota</taxon>
        <taxon>Anaerolineae</taxon>
        <taxon>Anaerolineales</taxon>
        <taxon>Anaerolineaceae</taxon>
        <taxon>Candidatus Brevifilum</taxon>
    </lineage>
</organism>
<feature type="transmembrane region" description="Helical" evidence="5">
    <location>
        <begin position="100"/>
        <end position="119"/>
    </location>
</feature>
<accession>A0A1Y6K6C3</accession>
<evidence type="ECO:0000256" key="4">
    <source>
        <dbReference type="ARBA" id="ARBA00023136"/>
    </source>
</evidence>
<comment type="subcellular location">
    <subcellularLocation>
        <location evidence="1">Membrane</location>
        <topology evidence="1">Multi-pass membrane protein</topology>
    </subcellularLocation>
</comment>
<dbReference type="PANTHER" id="PTHR43731:SF26">
    <property type="entry name" value="RHOMBOID-LIKE PROTEIN 10, CHLOROPLASTIC"/>
    <property type="match status" value="1"/>
</dbReference>